<comment type="caution">
    <text evidence="13">The sequence shown here is derived from an EMBL/GenBank/DDBJ whole genome shotgun (WGS) entry which is preliminary data.</text>
</comment>
<keyword evidence="11" id="KW-1208">Phospholipid metabolism</keyword>
<dbReference type="NCBIfam" id="TIGR00147">
    <property type="entry name" value="YegS/Rv2252/BmrU family lipid kinase"/>
    <property type="match status" value="1"/>
</dbReference>
<name>A0A7W7ZU56_9BACT</name>
<evidence type="ECO:0000256" key="9">
    <source>
        <dbReference type="ARBA" id="ARBA00023098"/>
    </source>
</evidence>
<dbReference type="Gene3D" id="3.40.50.10330">
    <property type="entry name" value="Probable inorganic polyphosphate/atp-NAD kinase, domain 1"/>
    <property type="match status" value="1"/>
</dbReference>
<dbReference type="Pfam" id="PF19279">
    <property type="entry name" value="YegS_C"/>
    <property type="match status" value="1"/>
</dbReference>
<keyword evidence="10" id="KW-0594">Phospholipid biosynthesis</keyword>
<dbReference type="SUPFAM" id="SSF111331">
    <property type="entry name" value="NAD kinase/diacylglycerol kinase-like"/>
    <property type="match status" value="1"/>
</dbReference>
<dbReference type="GO" id="GO:0046872">
    <property type="term" value="F:metal ion binding"/>
    <property type="evidence" value="ECO:0007669"/>
    <property type="project" value="UniProtKB-KW"/>
</dbReference>
<keyword evidence="4" id="KW-0479">Metal-binding</keyword>
<sequence length="307" mass="33088">MRRAVLLYNPASGRRQTKHLIKHIARALRNEGLDLETIPTEAPGTAGRQASEACTAGTEIVFACGGDGTIHEVLQGMAFQPQAAMGVIPLGTANALARHLQLSLDPVRAALQQLHHEPRVIPIGQIRYQTLQGERSRYFLVMAGAGPDGALVYKMLASGKHSLGRLSYYLRAARLFAGTRFGPFAVHVTPHNNAASIPAVSAMAVRVGDLGGLFSPLARGASLEDPHLRLTLAAPPASLSLPAWFALSWSRLHRWNPHVRTLEVESFACGSGARPVQVQADGEWLGHTPMTVSLLPNALRLLMPRKL</sequence>
<keyword evidence="5" id="KW-0547">Nucleotide-binding</keyword>
<dbReference type="InterPro" id="IPR050187">
    <property type="entry name" value="Lipid_Phosphate_FormReg"/>
</dbReference>
<keyword evidence="7" id="KW-0067">ATP-binding</keyword>
<keyword evidence="8" id="KW-0460">Magnesium</keyword>
<evidence type="ECO:0000256" key="10">
    <source>
        <dbReference type="ARBA" id="ARBA00023209"/>
    </source>
</evidence>
<evidence type="ECO:0000313" key="13">
    <source>
        <dbReference type="EMBL" id="MBB5066210.1"/>
    </source>
</evidence>
<evidence type="ECO:0000256" key="8">
    <source>
        <dbReference type="ARBA" id="ARBA00022842"/>
    </source>
</evidence>
<dbReference type="PROSITE" id="PS50146">
    <property type="entry name" value="DAGK"/>
    <property type="match status" value="1"/>
</dbReference>
<evidence type="ECO:0000256" key="4">
    <source>
        <dbReference type="ARBA" id="ARBA00022723"/>
    </source>
</evidence>
<dbReference type="SMART" id="SM00046">
    <property type="entry name" value="DAGKc"/>
    <property type="match status" value="1"/>
</dbReference>
<organism evidence="13 14">
    <name type="scientific">Granulicella mallensis</name>
    <dbReference type="NCBI Taxonomy" id="940614"/>
    <lineage>
        <taxon>Bacteria</taxon>
        <taxon>Pseudomonadati</taxon>
        <taxon>Acidobacteriota</taxon>
        <taxon>Terriglobia</taxon>
        <taxon>Terriglobales</taxon>
        <taxon>Acidobacteriaceae</taxon>
        <taxon>Granulicella</taxon>
    </lineage>
</organism>
<keyword evidence="3" id="KW-0808">Transferase</keyword>
<dbReference type="InterPro" id="IPR001206">
    <property type="entry name" value="Diacylglycerol_kinase_cat_dom"/>
</dbReference>
<dbReference type="GO" id="GO:0008654">
    <property type="term" value="P:phospholipid biosynthetic process"/>
    <property type="evidence" value="ECO:0007669"/>
    <property type="project" value="UniProtKB-KW"/>
</dbReference>
<dbReference type="PANTHER" id="PTHR12358">
    <property type="entry name" value="SPHINGOSINE KINASE"/>
    <property type="match status" value="1"/>
</dbReference>
<dbReference type="Gene3D" id="2.60.200.40">
    <property type="match status" value="1"/>
</dbReference>
<evidence type="ECO:0000259" key="12">
    <source>
        <dbReference type="PROSITE" id="PS50146"/>
    </source>
</evidence>
<feature type="domain" description="DAGKc" evidence="12">
    <location>
        <begin position="1"/>
        <end position="130"/>
    </location>
</feature>
<evidence type="ECO:0000256" key="1">
    <source>
        <dbReference type="ARBA" id="ARBA00001946"/>
    </source>
</evidence>
<dbReference type="InterPro" id="IPR005218">
    <property type="entry name" value="Diacylglycerol/lipid_kinase"/>
</dbReference>
<keyword evidence="6 13" id="KW-0418">Kinase</keyword>
<dbReference type="Pfam" id="PF00781">
    <property type="entry name" value="DAGK_cat"/>
    <property type="match status" value="1"/>
</dbReference>
<evidence type="ECO:0000256" key="7">
    <source>
        <dbReference type="ARBA" id="ARBA00022840"/>
    </source>
</evidence>
<reference evidence="13 14" key="1">
    <citation type="submission" date="2020-08" db="EMBL/GenBank/DDBJ databases">
        <title>Genomic Encyclopedia of Type Strains, Phase IV (KMG-V): Genome sequencing to study the core and pangenomes of soil and plant-associated prokaryotes.</title>
        <authorList>
            <person name="Whitman W."/>
        </authorList>
    </citation>
    <scope>NUCLEOTIDE SEQUENCE [LARGE SCALE GENOMIC DNA]</scope>
    <source>
        <strain evidence="13 14">X5P3</strain>
    </source>
</reference>
<dbReference type="InterPro" id="IPR045540">
    <property type="entry name" value="YegS/DAGK_C"/>
</dbReference>
<dbReference type="InterPro" id="IPR017438">
    <property type="entry name" value="ATP-NAD_kinase_N"/>
</dbReference>
<evidence type="ECO:0000256" key="6">
    <source>
        <dbReference type="ARBA" id="ARBA00022777"/>
    </source>
</evidence>
<dbReference type="GO" id="GO:0005886">
    <property type="term" value="C:plasma membrane"/>
    <property type="evidence" value="ECO:0007669"/>
    <property type="project" value="TreeGrafter"/>
</dbReference>
<protein>
    <submittedName>
        <fullName evidence="13">YegS/Rv2252/BmrU family lipid kinase</fullName>
    </submittedName>
</protein>
<dbReference type="InterPro" id="IPR016064">
    <property type="entry name" value="NAD/diacylglycerol_kinase_sf"/>
</dbReference>
<comment type="cofactor">
    <cofactor evidence="1">
        <name>Mg(2+)</name>
        <dbReference type="ChEBI" id="CHEBI:18420"/>
    </cofactor>
</comment>
<dbReference type="GO" id="GO:0005524">
    <property type="term" value="F:ATP binding"/>
    <property type="evidence" value="ECO:0007669"/>
    <property type="project" value="UniProtKB-KW"/>
</dbReference>
<gene>
    <name evidence="13" type="ORF">HDF15_004584</name>
</gene>
<evidence type="ECO:0000256" key="2">
    <source>
        <dbReference type="ARBA" id="ARBA00022516"/>
    </source>
</evidence>
<dbReference type="EMBL" id="JACHIO010000024">
    <property type="protein sequence ID" value="MBB5066210.1"/>
    <property type="molecule type" value="Genomic_DNA"/>
</dbReference>
<dbReference type="Proteomes" id="UP000584867">
    <property type="component" value="Unassembled WGS sequence"/>
</dbReference>
<proteinExistence type="predicted"/>
<evidence type="ECO:0000256" key="3">
    <source>
        <dbReference type="ARBA" id="ARBA00022679"/>
    </source>
</evidence>
<dbReference type="PANTHER" id="PTHR12358:SF106">
    <property type="entry name" value="LIPID KINASE YEGS"/>
    <property type="match status" value="1"/>
</dbReference>
<evidence type="ECO:0000256" key="11">
    <source>
        <dbReference type="ARBA" id="ARBA00023264"/>
    </source>
</evidence>
<keyword evidence="2" id="KW-0444">Lipid biosynthesis</keyword>
<dbReference type="RefSeq" id="WP_184259549.1">
    <property type="nucleotide sequence ID" value="NZ_JACHIO010000024.1"/>
</dbReference>
<keyword evidence="9" id="KW-0443">Lipid metabolism</keyword>
<evidence type="ECO:0000256" key="5">
    <source>
        <dbReference type="ARBA" id="ARBA00022741"/>
    </source>
</evidence>
<dbReference type="AlphaFoldDB" id="A0A7W7ZU56"/>
<evidence type="ECO:0000313" key="14">
    <source>
        <dbReference type="Proteomes" id="UP000584867"/>
    </source>
</evidence>
<accession>A0A7W7ZU56</accession>
<dbReference type="GO" id="GO:0016301">
    <property type="term" value="F:kinase activity"/>
    <property type="evidence" value="ECO:0007669"/>
    <property type="project" value="UniProtKB-KW"/>
</dbReference>